<accession>A0A6C0LWX0</accession>
<keyword evidence="1" id="KW-0472">Membrane</keyword>
<protein>
    <submittedName>
        <fullName evidence="2">Uncharacterized protein</fullName>
    </submittedName>
</protein>
<keyword evidence="1" id="KW-0812">Transmembrane</keyword>
<evidence type="ECO:0000256" key="1">
    <source>
        <dbReference type="SAM" id="Phobius"/>
    </source>
</evidence>
<organism evidence="2">
    <name type="scientific">viral metagenome</name>
    <dbReference type="NCBI Taxonomy" id="1070528"/>
    <lineage>
        <taxon>unclassified sequences</taxon>
        <taxon>metagenomes</taxon>
        <taxon>organismal metagenomes</taxon>
    </lineage>
</organism>
<reference evidence="2" key="1">
    <citation type="journal article" date="2020" name="Nature">
        <title>Giant virus diversity and host interactions through global metagenomics.</title>
        <authorList>
            <person name="Schulz F."/>
            <person name="Roux S."/>
            <person name="Paez-Espino D."/>
            <person name="Jungbluth S."/>
            <person name="Walsh D.A."/>
            <person name="Denef V.J."/>
            <person name="McMahon K.D."/>
            <person name="Konstantinidis K.T."/>
            <person name="Eloe-Fadrosh E.A."/>
            <person name="Kyrpides N.C."/>
            <person name="Woyke T."/>
        </authorList>
    </citation>
    <scope>NUCLEOTIDE SEQUENCE</scope>
    <source>
        <strain evidence="2">GVMAG-S-1017745-26</strain>
    </source>
</reference>
<dbReference type="EMBL" id="MN740585">
    <property type="protein sequence ID" value="QHU35259.1"/>
    <property type="molecule type" value="Genomic_DNA"/>
</dbReference>
<proteinExistence type="predicted"/>
<feature type="transmembrane region" description="Helical" evidence="1">
    <location>
        <begin position="30"/>
        <end position="50"/>
    </location>
</feature>
<keyword evidence="1" id="KW-1133">Transmembrane helix</keyword>
<evidence type="ECO:0000313" key="2">
    <source>
        <dbReference type="EMBL" id="QHU35259.1"/>
    </source>
</evidence>
<sequence>MANNAVLQRGFNLPNKTYKDQSLAIPDFDWLSIFLMITLWVLGTVIVSKVGNQIFPRYNKTTQSIIILLEILAQLLFISIILFLYQGFIFYPIIEYVHNEKLRFINTDSIITATTVGVSLGLNAPSLSKKIQTLLAIQPLKVKTSKK</sequence>
<name>A0A6C0LWX0_9ZZZZ</name>
<feature type="transmembrane region" description="Helical" evidence="1">
    <location>
        <begin position="71"/>
        <end position="94"/>
    </location>
</feature>
<dbReference type="AlphaFoldDB" id="A0A6C0LWX0"/>